<evidence type="ECO:0000256" key="2">
    <source>
        <dbReference type="SAM" id="MobiDB-lite"/>
    </source>
</evidence>
<keyword evidence="1" id="KW-0503">Monooxygenase</keyword>
<proteinExistence type="inferred from homology"/>
<dbReference type="InterPro" id="IPR017972">
    <property type="entry name" value="Cyt_P450_CS"/>
</dbReference>
<dbReference type="AlphaFoldDB" id="A0A5B6VEV1"/>
<dbReference type="EMBL" id="SMMG02000007">
    <property type="protein sequence ID" value="KAA3467728.1"/>
    <property type="molecule type" value="Genomic_DNA"/>
</dbReference>
<protein>
    <submittedName>
        <fullName evidence="3">Cytochrome P450 87A3-like</fullName>
    </submittedName>
</protein>
<keyword evidence="1" id="KW-0408">Iron</keyword>
<evidence type="ECO:0000313" key="4">
    <source>
        <dbReference type="Proteomes" id="UP000325315"/>
    </source>
</evidence>
<evidence type="ECO:0000313" key="3">
    <source>
        <dbReference type="EMBL" id="KAA3467728.1"/>
    </source>
</evidence>
<keyword evidence="1" id="KW-0560">Oxidoreductase</keyword>
<feature type="region of interest" description="Disordered" evidence="2">
    <location>
        <begin position="137"/>
        <end position="189"/>
    </location>
</feature>
<feature type="compositionally biased region" description="Basic and acidic residues" evidence="2">
    <location>
        <begin position="147"/>
        <end position="167"/>
    </location>
</feature>
<feature type="compositionally biased region" description="Basic and acidic residues" evidence="2">
    <location>
        <begin position="175"/>
        <end position="189"/>
    </location>
</feature>
<dbReference type="Pfam" id="PF00067">
    <property type="entry name" value="p450"/>
    <property type="match status" value="1"/>
</dbReference>
<dbReference type="OrthoDB" id="2789670at2759"/>
<dbReference type="Proteomes" id="UP000325315">
    <property type="component" value="Unassembled WGS sequence"/>
</dbReference>
<evidence type="ECO:0000256" key="1">
    <source>
        <dbReference type="RuleBase" id="RU000461"/>
    </source>
</evidence>
<dbReference type="InterPro" id="IPR001128">
    <property type="entry name" value="Cyt_P450"/>
</dbReference>
<dbReference type="GO" id="GO:0004497">
    <property type="term" value="F:monooxygenase activity"/>
    <property type="evidence" value="ECO:0007669"/>
    <property type="project" value="UniProtKB-KW"/>
</dbReference>
<dbReference type="GO" id="GO:0020037">
    <property type="term" value="F:heme binding"/>
    <property type="evidence" value="ECO:0007669"/>
    <property type="project" value="InterPro"/>
</dbReference>
<gene>
    <name evidence="3" type="ORF">EPI10_002715</name>
</gene>
<reference evidence="3" key="1">
    <citation type="submission" date="2019-08" db="EMBL/GenBank/DDBJ databases">
        <authorList>
            <person name="Liu F."/>
        </authorList>
    </citation>
    <scope>NUCLEOTIDE SEQUENCE [LARGE SCALE GENOMIC DNA]</scope>
    <source>
        <strain evidence="3">PA1801</strain>
        <tissue evidence="3">Leaf</tissue>
    </source>
</reference>
<keyword evidence="1" id="KW-0349">Heme</keyword>
<dbReference type="InterPro" id="IPR036396">
    <property type="entry name" value="Cyt_P450_sf"/>
</dbReference>
<dbReference type="Gene3D" id="1.10.630.10">
    <property type="entry name" value="Cytochrome P450"/>
    <property type="match status" value="1"/>
</dbReference>
<organism evidence="3 4">
    <name type="scientific">Gossypium australe</name>
    <dbReference type="NCBI Taxonomy" id="47621"/>
    <lineage>
        <taxon>Eukaryota</taxon>
        <taxon>Viridiplantae</taxon>
        <taxon>Streptophyta</taxon>
        <taxon>Embryophyta</taxon>
        <taxon>Tracheophyta</taxon>
        <taxon>Spermatophyta</taxon>
        <taxon>Magnoliopsida</taxon>
        <taxon>eudicotyledons</taxon>
        <taxon>Gunneridae</taxon>
        <taxon>Pentapetalae</taxon>
        <taxon>rosids</taxon>
        <taxon>malvids</taxon>
        <taxon>Malvales</taxon>
        <taxon>Malvaceae</taxon>
        <taxon>Malvoideae</taxon>
        <taxon>Gossypium</taxon>
    </lineage>
</organism>
<dbReference type="SUPFAM" id="SSF48264">
    <property type="entry name" value="Cytochrome P450"/>
    <property type="match status" value="1"/>
</dbReference>
<keyword evidence="4" id="KW-1185">Reference proteome</keyword>
<dbReference type="GO" id="GO:0005506">
    <property type="term" value="F:iron ion binding"/>
    <property type="evidence" value="ECO:0007669"/>
    <property type="project" value="InterPro"/>
</dbReference>
<keyword evidence="1" id="KW-0479">Metal-binding</keyword>
<accession>A0A5B6VEV1</accession>
<comment type="caution">
    <text evidence="3">The sequence shown here is derived from an EMBL/GenBank/DDBJ whole genome shotgun (WGS) entry which is preliminary data.</text>
</comment>
<sequence length="189" mass="21546">MARNFIPFGGGVRQCAGAGFSKVLMAVFLHVWVTKLIQVHKNQGREHSSCTHSGISRWFLVSTLRFSDEENTVAFHNIFISRFEIDKSRMQKRRLSKEYKDGCRPSICNHPATMDVKLKHRWFPSIELGPSLSGDYGYTSSQKHSARKAETSREDSETMHDQVDESKATNQAKRAKLEANREAGRDENN</sequence>
<dbReference type="GO" id="GO:0016705">
    <property type="term" value="F:oxidoreductase activity, acting on paired donors, with incorporation or reduction of molecular oxygen"/>
    <property type="evidence" value="ECO:0007669"/>
    <property type="project" value="InterPro"/>
</dbReference>
<name>A0A5B6VEV1_9ROSI</name>
<comment type="similarity">
    <text evidence="1">Belongs to the cytochrome P450 family.</text>
</comment>
<dbReference type="PROSITE" id="PS00086">
    <property type="entry name" value="CYTOCHROME_P450"/>
    <property type="match status" value="1"/>
</dbReference>